<sequence length="541" mass="62894">MVTISVSNNRIINFVEAHDISIIISPVIPSILIERDRTALVGPTREKFIRRLLATISNIDIVVMPDAHIYDLDGLAIIRIVERYNIKLVLISSVESVFDIGTNILDLSVIPKNIKYHGFVESDGEVLSVIEQYMMSSLFTNSKSFILYTADVRKWNTLLEHRFNREPERYNLDRWKSPDNRDRPRNIKIERSYLSTIEESTLFILNEYKDIPRVSVIFDLMIKKVPMKSVFCTDLPVGTRDIDITQLEARQRSGTGICYRFCSEEHFKHLKERDRDITLDLMSYARLIDYGLNPLIIFPHELMVEECGLVKDGTTTNMYKFILHSGLSLESGMVLWRLRDKESILFISSIETLTKSYEYFNYPHKYGKSDSSFLSDVNCYKLNLQKRYQGKDTLKTVKNILKEEEKREQDISELKRPAMSDLDTSELVVSNLKGRKKELNIKRDRLNAIRSLNRYLMKYINNTFEIGNVREEYWKVGKFNNTKVLNVRLTSGGNIPIWSDDQKKNYTMSKYSITNTMLNRPLDISILSCTGNSIDNMLVLQ</sequence>
<dbReference type="EMBL" id="MK500577">
    <property type="protein sequence ID" value="QBK92366.1"/>
    <property type="molecule type" value="Genomic_DNA"/>
</dbReference>
<name>A0A481Z9S2_9VIRU</name>
<organism evidence="1">
    <name type="scientific">Pithovirus LCPAC401</name>
    <dbReference type="NCBI Taxonomy" id="2506595"/>
    <lineage>
        <taxon>Viruses</taxon>
        <taxon>Pithoviruses</taxon>
    </lineage>
</organism>
<protein>
    <submittedName>
        <fullName evidence="1">Uncharacterized protein</fullName>
    </submittedName>
</protein>
<accession>A0A481Z9S2</accession>
<gene>
    <name evidence="1" type="ORF">LCPAC401_00040</name>
</gene>
<reference evidence="1" key="1">
    <citation type="journal article" date="2019" name="MBio">
        <title>Virus Genomes from Deep Sea Sediments Expand the Ocean Megavirome and Support Independent Origins of Viral Gigantism.</title>
        <authorList>
            <person name="Backstrom D."/>
            <person name="Yutin N."/>
            <person name="Jorgensen S.L."/>
            <person name="Dharamshi J."/>
            <person name="Homa F."/>
            <person name="Zaremba-Niedwiedzka K."/>
            <person name="Spang A."/>
            <person name="Wolf Y.I."/>
            <person name="Koonin E.V."/>
            <person name="Ettema T.J."/>
        </authorList>
    </citation>
    <scope>NUCLEOTIDE SEQUENCE</scope>
</reference>
<proteinExistence type="predicted"/>
<evidence type="ECO:0000313" key="1">
    <source>
        <dbReference type="EMBL" id="QBK92366.1"/>
    </source>
</evidence>